<dbReference type="OrthoDB" id="4546548at2"/>
<reference evidence="3 4" key="1">
    <citation type="submission" date="2018-08" db="EMBL/GenBank/DDBJ databases">
        <title>Streptomyces NEAU-D10 sp. nov., a novel Actinomycete isolated from soil.</title>
        <authorList>
            <person name="Jin L."/>
        </authorList>
    </citation>
    <scope>NUCLEOTIDE SEQUENCE [LARGE SCALE GENOMIC DNA]</scope>
    <source>
        <strain evidence="3 4">NEAU-D10</strain>
    </source>
</reference>
<proteinExistence type="predicted"/>
<evidence type="ECO:0000313" key="3">
    <source>
        <dbReference type="EMBL" id="REK90163.1"/>
    </source>
</evidence>
<dbReference type="AlphaFoldDB" id="A0A371Q6Y6"/>
<dbReference type="EMBL" id="QUAC01000082">
    <property type="protein sequence ID" value="REK90163.1"/>
    <property type="molecule type" value="Genomic_DNA"/>
</dbReference>
<accession>A0A371Q6Y6</accession>
<comment type="caution">
    <text evidence="3">The sequence shown here is derived from an EMBL/GenBank/DDBJ whole genome shotgun (WGS) entry which is preliminary data.</text>
</comment>
<sequence>MTRRGLSDSEWELVEPFLPSGRCGPYPQRLREQFEGVIRRFRTGSQWRASGGRCPWSSGPGRRSTAASSTGLQLRGSIIWMSSLNPGPRYRRPTGKPDADTAHVRPTR</sequence>
<name>A0A371Q6Y6_STRIH</name>
<gene>
    <name evidence="3" type="ORF">DY245_11715</name>
</gene>
<dbReference type="Pfam" id="PF13340">
    <property type="entry name" value="DUF4096"/>
    <property type="match status" value="1"/>
</dbReference>
<protein>
    <submittedName>
        <fullName evidence="3">Transposase</fullName>
    </submittedName>
</protein>
<feature type="compositionally biased region" description="Basic and acidic residues" evidence="1">
    <location>
        <begin position="95"/>
        <end position="108"/>
    </location>
</feature>
<evidence type="ECO:0000256" key="1">
    <source>
        <dbReference type="SAM" id="MobiDB-lite"/>
    </source>
</evidence>
<evidence type="ECO:0000259" key="2">
    <source>
        <dbReference type="Pfam" id="PF13340"/>
    </source>
</evidence>
<feature type="domain" description="Insertion element IS402-like" evidence="2">
    <location>
        <begin position="6"/>
        <end position="51"/>
    </location>
</feature>
<dbReference type="InterPro" id="IPR025161">
    <property type="entry name" value="IS402-like_dom"/>
</dbReference>
<keyword evidence="4" id="KW-1185">Reference proteome</keyword>
<feature type="region of interest" description="Disordered" evidence="1">
    <location>
        <begin position="49"/>
        <end position="70"/>
    </location>
</feature>
<evidence type="ECO:0000313" key="4">
    <source>
        <dbReference type="Proteomes" id="UP000262477"/>
    </source>
</evidence>
<feature type="region of interest" description="Disordered" evidence="1">
    <location>
        <begin position="83"/>
        <end position="108"/>
    </location>
</feature>
<organism evidence="3 4">
    <name type="scientific">Streptomyces inhibens</name>
    <dbReference type="NCBI Taxonomy" id="2293571"/>
    <lineage>
        <taxon>Bacteria</taxon>
        <taxon>Bacillati</taxon>
        <taxon>Actinomycetota</taxon>
        <taxon>Actinomycetes</taxon>
        <taxon>Kitasatosporales</taxon>
        <taxon>Streptomycetaceae</taxon>
        <taxon>Streptomyces</taxon>
    </lineage>
</organism>
<dbReference type="Proteomes" id="UP000262477">
    <property type="component" value="Unassembled WGS sequence"/>
</dbReference>